<feature type="non-terminal residue" evidence="1">
    <location>
        <position position="88"/>
    </location>
</feature>
<protein>
    <submittedName>
        <fullName evidence="1">Uncharacterized protein</fullName>
    </submittedName>
</protein>
<name>X1QQZ1_9ZZZZ</name>
<dbReference type="AlphaFoldDB" id="X1QQZ1"/>
<feature type="non-terminal residue" evidence="1">
    <location>
        <position position="1"/>
    </location>
</feature>
<organism evidence="1">
    <name type="scientific">marine sediment metagenome</name>
    <dbReference type="NCBI Taxonomy" id="412755"/>
    <lineage>
        <taxon>unclassified sequences</taxon>
        <taxon>metagenomes</taxon>
        <taxon>ecological metagenomes</taxon>
    </lineage>
</organism>
<evidence type="ECO:0000313" key="1">
    <source>
        <dbReference type="EMBL" id="GAI70947.1"/>
    </source>
</evidence>
<accession>X1QQZ1</accession>
<dbReference type="SUPFAM" id="SSF54001">
    <property type="entry name" value="Cysteine proteinases"/>
    <property type="match status" value="1"/>
</dbReference>
<gene>
    <name evidence="1" type="ORF">S06H3_65674</name>
</gene>
<dbReference type="EMBL" id="BARV01044330">
    <property type="protein sequence ID" value="GAI70947.1"/>
    <property type="molecule type" value="Genomic_DNA"/>
</dbReference>
<sequence length="88" mass="10344">IESSNLSYNEGDEDLEIYTTDDLFVDSDNPKIYNTAKSLIKDETRPIEIAKILYNYVVRNLYYDFPRAEEEDYEFLYASEILERGKGV</sequence>
<dbReference type="Gene3D" id="3.10.620.30">
    <property type="match status" value="1"/>
</dbReference>
<comment type="caution">
    <text evidence="1">The sequence shown here is derived from an EMBL/GenBank/DDBJ whole genome shotgun (WGS) entry which is preliminary data.</text>
</comment>
<dbReference type="InterPro" id="IPR038765">
    <property type="entry name" value="Papain-like_cys_pep_sf"/>
</dbReference>
<proteinExistence type="predicted"/>
<reference evidence="1" key="1">
    <citation type="journal article" date="2014" name="Front. Microbiol.">
        <title>High frequency of phylogenetically diverse reductive dehalogenase-homologous genes in deep subseafloor sedimentary metagenomes.</title>
        <authorList>
            <person name="Kawai M."/>
            <person name="Futagami T."/>
            <person name="Toyoda A."/>
            <person name="Takaki Y."/>
            <person name="Nishi S."/>
            <person name="Hori S."/>
            <person name="Arai W."/>
            <person name="Tsubouchi T."/>
            <person name="Morono Y."/>
            <person name="Uchiyama I."/>
            <person name="Ito T."/>
            <person name="Fujiyama A."/>
            <person name="Inagaki F."/>
            <person name="Takami H."/>
        </authorList>
    </citation>
    <scope>NUCLEOTIDE SEQUENCE</scope>
    <source>
        <strain evidence="1">Expedition CK06-06</strain>
    </source>
</reference>